<dbReference type="EMBL" id="JAKWFO010000003">
    <property type="protein sequence ID" value="KAI9638351.1"/>
    <property type="molecule type" value="Genomic_DNA"/>
</dbReference>
<evidence type="ECO:0000313" key="2">
    <source>
        <dbReference type="EMBL" id="KAI9638351.1"/>
    </source>
</evidence>
<dbReference type="Proteomes" id="UP001164286">
    <property type="component" value="Unassembled WGS sequence"/>
</dbReference>
<dbReference type="GeneID" id="77731338"/>
<dbReference type="RefSeq" id="XP_052948128.1">
    <property type="nucleotide sequence ID" value="XM_053092133.1"/>
</dbReference>
<accession>A0AA38HFT5</accession>
<organism evidence="2 3">
    <name type="scientific">Dioszegia hungarica</name>
    <dbReference type="NCBI Taxonomy" id="4972"/>
    <lineage>
        <taxon>Eukaryota</taxon>
        <taxon>Fungi</taxon>
        <taxon>Dikarya</taxon>
        <taxon>Basidiomycota</taxon>
        <taxon>Agaricomycotina</taxon>
        <taxon>Tremellomycetes</taxon>
        <taxon>Tremellales</taxon>
        <taxon>Bulleribasidiaceae</taxon>
        <taxon>Dioszegia</taxon>
    </lineage>
</organism>
<proteinExistence type="predicted"/>
<name>A0AA38HFT5_9TREE</name>
<reference evidence="2" key="1">
    <citation type="journal article" date="2022" name="G3 (Bethesda)">
        <title>High quality genome of the basidiomycete yeast Dioszegia hungarica PDD-24b-2 isolated from cloud water.</title>
        <authorList>
            <person name="Jarrige D."/>
            <person name="Haridas S."/>
            <person name="Bleykasten-Grosshans C."/>
            <person name="Joly M."/>
            <person name="Nadalig T."/>
            <person name="Sancelme M."/>
            <person name="Vuilleumier S."/>
            <person name="Grigoriev I.V."/>
            <person name="Amato P."/>
            <person name="Bringel F."/>
        </authorList>
    </citation>
    <scope>NUCLEOTIDE SEQUENCE</scope>
    <source>
        <strain evidence="2">PDD-24b-2</strain>
    </source>
</reference>
<protein>
    <submittedName>
        <fullName evidence="2">Uncharacterized protein</fullName>
    </submittedName>
</protein>
<feature type="region of interest" description="Disordered" evidence="1">
    <location>
        <begin position="197"/>
        <end position="218"/>
    </location>
</feature>
<keyword evidence="3" id="KW-1185">Reference proteome</keyword>
<dbReference type="AlphaFoldDB" id="A0AA38HFT5"/>
<comment type="caution">
    <text evidence="2">The sequence shown here is derived from an EMBL/GenBank/DDBJ whole genome shotgun (WGS) entry which is preliminary data.</text>
</comment>
<sequence>MTTNFPPFDPADLAASRVELDIVLLYSVDADGTHRIRSKSFYRYHLDPRLPESTTDDTGNITYTEDDTRHRLDKVASSIEDDIQRNLNGQHSEEHELAASVARTAGDKALSRGFNRFGMQWSVGSVSVGTVLCSIVLFPTADTKGDRVCYVKSRLAISPDYHGPDEERIYATQLDDAEKELDTSLAAAIATKIASSSGGLTADESTEGLNPERGPWPL</sequence>
<evidence type="ECO:0000313" key="3">
    <source>
        <dbReference type="Proteomes" id="UP001164286"/>
    </source>
</evidence>
<evidence type="ECO:0000256" key="1">
    <source>
        <dbReference type="SAM" id="MobiDB-lite"/>
    </source>
</evidence>
<gene>
    <name evidence="2" type="ORF">MKK02DRAFT_42738</name>
</gene>